<name>A0ABQ1QM67_9RHOB</name>
<dbReference type="SUPFAM" id="SSF51735">
    <property type="entry name" value="NAD(P)-binding Rossmann-fold domains"/>
    <property type="match status" value="1"/>
</dbReference>
<evidence type="ECO:0000313" key="4">
    <source>
        <dbReference type="Proteomes" id="UP000617355"/>
    </source>
</evidence>
<dbReference type="RefSeq" id="WP_188527435.1">
    <property type="nucleotide sequence ID" value="NZ_BMGI01000003.1"/>
</dbReference>
<sequence>MADNQPSRILVLGAYGLIGAHVARTLAARGHDVVALGRDRAMARRVLPDLPWVYHDLRRMTRPEAWGPLTQSVDVVVNCAGTLQASRADDLEAVHLHAIGALAAACERAGTGLVQISAVGAEPDAPLAFYRTKAGGDALVRAARTDWWIFRPGLVIAPTSYGGTTLIRTLAAVPFLQPIALPTAPVQTVSVDDVALAVVRTVEGITPPGTEADLVAREVHPVVDIVAATRRWLGFKPARLTVGLPRPLVAMVGHVADLFGRLGWRSPLRSTALRAIEGGVVGRAEGTQRALGRDALSLEQTYRGFPARVEDRLFARVQLLVPLLLFALAVSWIWKGAAGLWAFPGVTETLITRGMPEFTTRLVVAALSTLSIALGLSLFVRRLAVRTLVMMVFVTIFYGAALSFMAPAMWADPFGAGANLLLIIAAALATRAMLEAR</sequence>
<keyword evidence="1" id="KW-0472">Membrane</keyword>
<dbReference type="EMBL" id="BMGI01000003">
    <property type="protein sequence ID" value="GGD35299.1"/>
    <property type="molecule type" value="Genomic_DNA"/>
</dbReference>
<dbReference type="PANTHER" id="PTHR12126">
    <property type="entry name" value="NADH-UBIQUINONE OXIDOREDUCTASE 39 KDA SUBUNIT-RELATED"/>
    <property type="match status" value="1"/>
</dbReference>
<protein>
    <recommendedName>
        <fullName evidence="2">NAD(P)-binding domain-containing protein</fullName>
    </recommendedName>
</protein>
<feature type="transmembrane region" description="Helical" evidence="1">
    <location>
        <begin position="387"/>
        <end position="410"/>
    </location>
</feature>
<dbReference type="Proteomes" id="UP000617355">
    <property type="component" value="Unassembled WGS sequence"/>
</dbReference>
<evidence type="ECO:0000313" key="3">
    <source>
        <dbReference type="EMBL" id="GGD35299.1"/>
    </source>
</evidence>
<dbReference type="InterPro" id="IPR016040">
    <property type="entry name" value="NAD(P)-bd_dom"/>
</dbReference>
<proteinExistence type="predicted"/>
<dbReference type="Pfam" id="PF13460">
    <property type="entry name" value="NAD_binding_10"/>
    <property type="match status" value="1"/>
</dbReference>
<evidence type="ECO:0000256" key="1">
    <source>
        <dbReference type="SAM" id="Phobius"/>
    </source>
</evidence>
<feature type="domain" description="NAD(P)-binding" evidence="2">
    <location>
        <begin position="13"/>
        <end position="159"/>
    </location>
</feature>
<dbReference type="Gene3D" id="3.40.50.720">
    <property type="entry name" value="NAD(P)-binding Rossmann-like Domain"/>
    <property type="match status" value="1"/>
</dbReference>
<keyword evidence="1" id="KW-1133">Transmembrane helix</keyword>
<dbReference type="InterPro" id="IPR025695">
    <property type="entry name" value="DoxX-like"/>
</dbReference>
<keyword evidence="1" id="KW-0812">Transmembrane</keyword>
<gene>
    <name evidence="3" type="ORF">GCM10011358_19100</name>
</gene>
<comment type="caution">
    <text evidence="3">The sequence shown here is derived from an EMBL/GenBank/DDBJ whole genome shotgun (WGS) entry which is preliminary data.</text>
</comment>
<dbReference type="Pfam" id="PF13781">
    <property type="entry name" value="DoxX_3"/>
    <property type="match status" value="1"/>
</dbReference>
<dbReference type="InterPro" id="IPR051207">
    <property type="entry name" value="ComplexI_NDUFA9_subunit"/>
</dbReference>
<organism evidence="3 4">
    <name type="scientific">Sinisalibacter lacisalsi</name>
    <dbReference type="NCBI Taxonomy" id="1526570"/>
    <lineage>
        <taxon>Bacteria</taxon>
        <taxon>Pseudomonadati</taxon>
        <taxon>Pseudomonadota</taxon>
        <taxon>Alphaproteobacteria</taxon>
        <taxon>Rhodobacterales</taxon>
        <taxon>Roseobacteraceae</taxon>
        <taxon>Sinisalibacter</taxon>
    </lineage>
</organism>
<dbReference type="PANTHER" id="PTHR12126:SF11">
    <property type="entry name" value="NADH DEHYDROGENASE [UBIQUINONE] 1 ALPHA SUBCOMPLEX SUBUNIT 9, MITOCHONDRIAL"/>
    <property type="match status" value="1"/>
</dbReference>
<keyword evidence="4" id="KW-1185">Reference proteome</keyword>
<feature type="transmembrane region" description="Helical" evidence="1">
    <location>
        <begin position="362"/>
        <end position="380"/>
    </location>
</feature>
<dbReference type="InterPro" id="IPR036291">
    <property type="entry name" value="NAD(P)-bd_dom_sf"/>
</dbReference>
<evidence type="ECO:0000259" key="2">
    <source>
        <dbReference type="Pfam" id="PF13460"/>
    </source>
</evidence>
<feature type="transmembrane region" description="Helical" evidence="1">
    <location>
        <begin position="313"/>
        <end position="334"/>
    </location>
</feature>
<feature type="transmembrane region" description="Helical" evidence="1">
    <location>
        <begin position="416"/>
        <end position="434"/>
    </location>
</feature>
<reference evidence="4" key="1">
    <citation type="journal article" date="2019" name="Int. J. Syst. Evol. Microbiol.">
        <title>The Global Catalogue of Microorganisms (GCM) 10K type strain sequencing project: providing services to taxonomists for standard genome sequencing and annotation.</title>
        <authorList>
            <consortium name="The Broad Institute Genomics Platform"/>
            <consortium name="The Broad Institute Genome Sequencing Center for Infectious Disease"/>
            <person name="Wu L."/>
            <person name="Ma J."/>
        </authorList>
    </citation>
    <scope>NUCLEOTIDE SEQUENCE [LARGE SCALE GENOMIC DNA]</scope>
    <source>
        <strain evidence="4">CGMCC 1.12922</strain>
    </source>
</reference>
<accession>A0ABQ1QM67</accession>